<dbReference type="InterPro" id="IPR027417">
    <property type="entry name" value="P-loop_NTPase"/>
</dbReference>
<accession>A0A6B9C4V4</accession>
<feature type="transmembrane region" description="Helical" evidence="7">
    <location>
        <begin position="72"/>
        <end position="90"/>
    </location>
</feature>
<feature type="transmembrane region" description="Helical" evidence="7">
    <location>
        <begin position="1173"/>
        <end position="1196"/>
    </location>
</feature>
<evidence type="ECO:0000259" key="9">
    <source>
        <dbReference type="Pfam" id="PF05695"/>
    </source>
</evidence>
<evidence type="ECO:0000256" key="5">
    <source>
        <dbReference type="ARBA" id="ARBA00022741"/>
    </source>
</evidence>
<feature type="domain" description="Ycf2 N-terminal" evidence="9">
    <location>
        <begin position="789"/>
        <end position="1307"/>
    </location>
</feature>
<geneLocation type="chloroplast" evidence="10"/>
<keyword evidence="10" id="KW-0150">Chloroplast</keyword>
<evidence type="ECO:0000256" key="2">
    <source>
        <dbReference type="ARBA" id="ARBA00004474"/>
    </source>
</evidence>
<evidence type="ECO:0000256" key="7">
    <source>
        <dbReference type="SAM" id="Phobius"/>
    </source>
</evidence>
<dbReference type="EMBL" id="MN296709">
    <property type="protein sequence ID" value="QGW42717.1"/>
    <property type="molecule type" value="Genomic_DNA"/>
</dbReference>
<dbReference type="PANTHER" id="PTHR33078">
    <property type="entry name" value="PROTEIN YCF2-RELATED"/>
    <property type="match status" value="1"/>
</dbReference>
<comment type="similarity">
    <text evidence="3">Belongs to the Ycf2 family.</text>
</comment>
<dbReference type="GO" id="GO:0009536">
    <property type="term" value="C:plastid"/>
    <property type="evidence" value="ECO:0007669"/>
    <property type="project" value="UniProtKB-SubCell"/>
</dbReference>
<evidence type="ECO:0000256" key="3">
    <source>
        <dbReference type="ARBA" id="ARBA00009361"/>
    </source>
</evidence>
<dbReference type="InterPro" id="IPR003959">
    <property type="entry name" value="ATPase_AAA_core"/>
</dbReference>
<keyword evidence="5" id="KW-0547">Nucleotide-binding</keyword>
<protein>
    <submittedName>
        <fullName evidence="10">Hypothetical chloroplast RF21</fullName>
    </submittedName>
</protein>
<evidence type="ECO:0000256" key="1">
    <source>
        <dbReference type="ARBA" id="ARBA00002329"/>
    </source>
</evidence>
<evidence type="ECO:0000259" key="8">
    <source>
        <dbReference type="Pfam" id="PF00004"/>
    </source>
</evidence>
<comment type="function">
    <text evidence="1">Probable ATPase of unknown function. Its presence in a non-photosynthetic plant (Epifagus virginiana) and experiments in tobacco indicate that it has an essential function which is probably not related to photosynthesis.</text>
</comment>
<feature type="domain" description="Ycf2 N-terminal" evidence="9">
    <location>
        <begin position="308"/>
        <end position="581"/>
    </location>
</feature>
<reference evidence="10" key="1">
    <citation type="submission" date="2019-08" db="EMBL/GenBank/DDBJ databases">
        <title>The complete chloroplast genome of Gastrodia elata.</title>
        <authorList>
            <person name="Kim Y."/>
            <person name="Park J."/>
        </authorList>
    </citation>
    <scope>NUCLEOTIDE SEQUENCE</scope>
</reference>
<dbReference type="PANTHER" id="PTHR33078:SF97">
    <property type="entry name" value="ATPASE AAA-TYPE CORE DOMAIN-CONTAINING PROTEIN"/>
    <property type="match status" value="1"/>
</dbReference>
<comment type="subcellular location">
    <subcellularLocation>
        <location evidence="2">Plastid</location>
    </subcellularLocation>
</comment>
<keyword evidence="4 10" id="KW-0934">Plastid</keyword>
<dbReference type="SUPFAM" id="SSF52540">
    <property type="entry name" value="P-loop containing nucleoside triphosphate hydrolases"/>
    <property type="match status" value="1"/>
</dbReference>
<proteinExistence type="inferred from homology"/>
<dbReference type="Gene3D" id="3.40.50.300">
    <property type="entry name" value="P-loop containing nucleotide triphosphate hydrolases"/>
    <property type="match status" value="1"/>
</dbReference>
<keyword evidence="7" id="KW-0812">Transmembrane</keyword>
<evidence type="ECO:0000313" key="10">
    <source>
        <dbReference type="EMBL" id="QGW42717.1"/>
    </source>
</evidence>
<sequence length="2054" mass="246679">MKRNKIKSWIFEFREIKNYSYLLNSWRNFNLLVFLTQNLLKQEHFMKLFYFRNWSILSCFCSRDSKSSKNKSYFLIKGYLLFLLMVISLFRFKNRMIIKKKKIYLSYMLPIFINYNLIKSINDTNDTLEESFWSYTLKESLLSLITNKEENLLLPRKKKKKYISELKFCIRSQWFINGVVKVRRRYSSCQIFKYNGIFDEIFFSLINKDIKNMEFSFCSYIDNLISKGYNENNLSFFYNKKKIIFDLEQLLENLGQELICYIMPVFLEKAKAVTIKQENSLNKKKKTEFTMQSNDMSHFFNTIVSIYNLIWFKKKERFIFNKLKWQVLSNIKYDSTQASSMRIINTKKKEKYYYNYNKYIDLQNYNYFRNKNSEYKKLIYHTDINNLNEKSIILNKEIIQTELTEKTSDSFNLKIFDLYRIFLEIDKRLFIKSLPEGFILNFTRYFYSVVDNFNNIISDIYMDMGSKFINNFNIEKKEIGELFKIILYFLKFKLKNKKIIGFNNKILVKKGILLNKKTFFDLGIGMRSKILGNEQIKINSTLFYTIVNYELQKLLDIFTLSIPETDPFFMYHKPFVFSIDPGPSLYIYSFLKKLDTSFLLKKKKLVQIYYKTNRYGYIINLLKLIYRKFFIINISNILFKYVKKYLIKKEDKIGINKVLNNITILRYIINKHLSNFNIKNSKTNNNLFYSIISQTDIYINRDHYSCKKMDGINNLFFISLLKIVKLVVNQLRINQSRLKSKYFSELLFLFLYKSLNYLFINKINKFSKNKSFLVYDQDTLKNYKFFININEKKKFKNKKKNYTKKDSPSSIIFYNKDNWLETLNKNSLLTYFFKSNHFKLIKNKNNLWFYHKRIITLKKKKPYLNTSHFLYGNLLDDFILYDCKNIIYVNVGKKEYSYSKCSKWNSLLPIKLRVFDISIENNLSKIRYKYKLNYSYNYLHFTNKSKPFLHKSIYLLKDSYETDLAEEKRFILEKNNCKSISYPNSNIFHFERDDLYKYLILNLDSIMDLQYTSFFKNNLTLPLVEHKKEHNIYICKNKYIYNFKIPINFNQYKNIIKRISYISRWDRLQAYIPCLLTLTGWIYIKSIILDSIFDILLKNIQNIVSIFYDTPNISDTCKLITHKLIINLPHIQNIPINDTFHKILQNLILSEKFIKSNSRVFLAHSVSKNTRELLYLIYFIFFTSGYIIFTQLLFFYQAYFELQSGLENIKSLTIPSYMMEFKKIIYRYPLYKLSKSKSELKFLGLNHFFLVITEQLENYFFDIKMLFRGDNQFIKYCNNFYNFFVTILPKPINRILFSKNTIFLSKISKDLFLLINKRKNIKNYWIDEKIEIGVSNSISIFDEEERKFLVQFLTLKTEKNFLSVLAKSDLEFLSKNRFSYKISEQPGFISLHYLLYMHQRDIITYIFKKSILLERQIFFSHFHKTTYSHSQIFCGLNISHEKPFSIRLSLSYKGVLVIGSIGTGRSSLIKYLAKNPYIPLITIYISKFWGSNQKTTNIYSFDNPAESVEDTNDLDMKMLTMSTTSNFDQLGLILQFELAKEMSPCIIWIPKIHNLQISEFNYFSLGIGILDNYLFEDFDRSSIGKIIVLASTHIPQKVDPALIATNRLNICIKIRGLILSQQRKQFFLISYTRGFYFENMMLQNKNINTGSFAMSDLVTFSDEVLSLSITQNNYNIKINTILFTYHRRNWNSLSQIRSIKNNDIFLYQIGRAFIKNVFLYDCLLDPLCIYINMKNKSCIRWNSSLYKWYFEFGTSIKRLTILFYIFSCSAGLVAKDIWSLHKEGNKILSYEFVDNEFYIVKGILQLEVYGSTDRPECLGIERELSKFYNNKITLFNQLKSKYRREWFDMIKSGSLSLIYNNFLKQNYELEFDKSEEEGKVLSLFQFEEDLGQNIVWAPRIGRLGDNLFNFIEKISDLYFPYWNKNIYYSKVNALQEKDLKLLSFKYQLRTKYRFYEENLKGLVASQTKFPTYTSKRWFLKKKQKENLDFLMYNQRFFIVNRFFSNILTLSESYHYLLNMFLSNKFLFDQLIKYLLRNKWLFSDEINSLISVKLK</sequence>
<organism evidence="10">
    <name type="scientific">Gastrodia elata</name>
    <dbReference type="NCBI Taxonomy" id="91201"/>
    <lineage>
        <taxon>Eukaryota</taxon>
        <taxon>Viridiplantae</taxon>
        <taxon>Streptophyta</taxon>
        <taxon>Embryophyta</taxon>
        <taxon>Tracheophyta</taxon>
        <taxon>Spermatophyta</taxon>
        <taxon>Magnoliopsida</taxon>
        <taxon>Liliopsida</taxon>
        <taxon>Asparagales</taxon>
        <taxon>Orchidaceae</taxon>
        <taxon>Epidendroideae</taxon>
        <taxon>Gastrodieae</taxon>
        <taxon>Gastrodia</taxon>
    </lineage>
</organism>
<keyword evidence="6" id="KW-0067">ATP-binding</keyword>
<feature type="domain" description="ATPase AAA-type core" evidence="8">
    <location>
        <begin position="1455"/>
        <end position="1614"/>
    </location>
</feature>
<gene>
    <name evidence="10" type="primary">ycf2</name>
</gene>
<feature type="domain" description="Ycf2 N-terminal" evidence="9">
    <location>
        <begin position="1"/>
        <end position="299"/>
    </location>
</feature>
<evidence type="ECO:0000256" key="4">
    <source>
        <dbReference type="ARBA" id="ARBA00022640"/>
    </source>
</evidence>
<name>A0A6B9C4V4_9ASPA</name>
<keyword evidence="7" id="KW-0472">Membrane</keyword>
<dbReference type="Pfam" id="PF00004">
    <property type="entry name" value="AAA"/>
    <property type="match status" value="1"/>
</dbReference>
<dbReference type="GO" id="GO:0016887">
    <property type="term" value="F:ATP hydrolysis activity"/>
    <property type="evidence" value="ECO:0007669"/>
    <property type="project" value="InterPro"/>
</dbReference>
<keyword evidence="7" id="KW-1133">Transmembrane helix</keyword>
<evidence type="ECO:0000256" key="6">
    <source>
        <dbReference type="ARBA" id="ARBA00022840"/>
    </source>
</evidence>
<dbReference type="InterPro" id="IPR056777">
    <property type="entry name" value="Ycf2_N"/>
</dbReference>
<dbReference type="Pfam" id="PF05695">
    <property type="entry name" value="Ycf2"/>
    <property type="match status" value="3"/>
</dbReference>
<dbReference type="GO" id="GO:0005524">
    <property type="term" value="F:ATP binding"/>
    <property type="evidence" value="ECO:0007669"/>
    <property type="project" value="UniProtKB-KW"/>
</dbReference>